<protein>
    <submittedName>
        <fullName evidence="1">Uncharacterized protein</fullName>
    </submittedName>
</protein>
<evidence type="ECO:0000313" key="2">
    <source>
        <dbReference type="Proteomes" id="UP000828941"/>
    </source>
</evidence>
<dbReference type="EMBL" id="CM039433">
    <property type="protein sequence ID" value="KAI4326845.1"/>
    <property type="molecule type" value="Genomic_DNA"/>
</dbReference>
<organism evidence="1 2">
    <name type="scientific">Bauhinia variegata</name>
    <name type="common">Purple orchid tree</name>
    <name type="synonym">Phanera variegata</name>
    <dbReference type="NCBI Taxonomy" id="167791"/>
    <lineage>
        <taxon>Eukaryota</taxon>
        <taxon>Viridiplantae</taxon>
        <taxon>Streptophyta</taxon>
        <taxon>Embryophyta</taxon>
        <taxon>Tracheophyta</taxon>
        <taxon>Spermatophyta</taxon>
        <taxon>Magnoliopsida</taxon>
        <taxon>eudicotyledons</taxon>
        <taxon>Gunneridae</taxon>
        <taxon>Pentapetalae</taxon>
        <taxon>rosids</taxon>
        <taxon>fabids</taxon>
        <taxon>Fabales</taxon>
        <taxon>Fabaceae</taxon>
        <taxon>Cercidoideae</taxon>
        <taxon>Cercideae</taxon>
        <taxon>Bauhiniinae</taxon>
        <taxon>Bauhinia</taxon>
    </lineage>
</organism>
<reference evidence="1 2" key="1">
    <citation type="journal article" date="2022" name="DNA Res.">
        <title>Chromosomal-level genome assembly of the orchid tree Bauhinia variegata (Leguminosae; Cercidoideae) supports the allotetraploid origin hypothesis of Bauhinia.</title>
        <authorList>
            <person name="Zhong Y."/>
            <person name="Chen Y."/>
            <person name="Zheng D."/>
            <person name="Pang J."/>
            <person name="Liu Y."/>
            <person name="Luo S."/>
            <person name="Meng S."/>
            <person name="Qian L."/>
            <person name="Wei D."/>
            <person name="Dai S."/>
            <person name="Zhou R."/>
        </authorList>
    </citation>
    <scope>NUCLEOTIDE SEQUENCE [LARGE SCALE GENOMIC DNA]</scope>
    <source>
        <strain evidence="1">BV-YZ2020</strain>
    </source>
</reference>
<gene>
    <name evidence="1" type="ORF">L6164_019374</name>
</gene>
<evidence type="ECO:0000313" key="1">
    <source>
        <dbReference type="EMBL" id="KAI4326845.1"/>
    </source>
</evidence>
<dbReference type="Proteomes" id="UP000828941">
    <property type="component" value="Chromosome 8"/>
</dbReference>
<name>A0ACB9MRH9_BAUVA</name>
<proteinExistence type="predicted"/>
<comment type="caution">
    <text evidence="1">The sequence shown here is derived from an EMBL/GenBank/DDBJ whole genome shotgun (WGS) entry which is preliminary data.</text>
</comment>
<sequence length="68" mass="7684">MTINRLSVTSTPRNYWKEICHGITCDHPLSGSGFRSDSEAGASWLLLLSKKLPWKDCKGKWKHILARG</sequence>
<keyword evidence="2" id="KW-1185">Reference proteome</keyword>
<accession>A0ACB9MRH9</accession>